<dbReference type="PANTHER" id="PTHR11374">
    <property type="entry name" value="UDP-GLUCOSE DEHYDROGENASE/UDP-MANNAC DEHYDROGENASE"/>
    <property type="match status" value="1"/>
</dbReference>
<dbReference type="SUPFAM" id="SSF51735">
    <property type="entry name" value="NAD(P)-binding Rossmann-fold domains"/>
    <property type="match status" value="1"/>
</dbReference>
<evidence type="ECO:0000256" key="5">
    <source>
        <dbReference type="ARBA" id="ARBA00023002"/>
    </source>
</evidence>
<evidence type="ECO:0000259" key="11">
    <source>
        <dbReference type="SMART" id="SM00984"/>
    </source>
</evidence>
<dbReference type="SMART" id="SM00984">
    <property type="entry name" value="UDPG_MGDP_dh_C"/>
    <property type="match status" value="1"/>
</dbReference>
<feature type="binding site" evidence="9">
    <location>
        <begin position="194"/>
        <end position="195"/>
    </location>
    <ligand>
        <name>NAD(+)</name>
        <dbReference type="ChEBI" id="CHEBI:57540"/>
    </ligand>
</feature>
<dbReference type="PIRSF" id="PIRSF000124">
    <property type="entry name" value="UDPglc_GDPman_dh"/>
    <property type="match status" value="1"/>
</dbReference>
<feature type="binding site" evidence="9">
    <location>
        <begin position="362"/>
        <end position="365"/>
    </location>
    <ligand>
        <name>NAD(+)</name>
        <dbReference type="ChEBI" id="CHEBI:57540"/>
    </ligand>
</feature>
<dbReference type="InterPro" id="IPR036220">
    <property type="entry name" value="UDP-Glc/GDP-Man_DH_C_sf"/>
</dbReference>
<keyword evidence="10" id="KW-0472">Membrane</keyword>
<dbReference type="GO" id="GO:0003979">
    <property type="term" value="F:UDP-glucose 6-dehydrogenase activity"/>
    <property type="evidence" value="ECO:0007669"/>
    <property type="project" value="UniProtKB-EC"/>
</dbReference>
<dbReference type="EC" id="1.1.1.22" evidence="3"/>
<reference evidence="12 13" key="1">
    <citation type="submission" date="2018-11" db="EMBL/GenBank/DDBJ databases">
        <authorList>
            <consortium name="Pathogen Informatics"/>
        </authorList>
    </citation>
    <scope>NUCLEOTIDE SEQUENCE [LARGE SCALE GENOMIC DNA]</scope>
</reference>
<feature type="binding site" evidence="9">
    <location>
        <position position="432"/>
    </location>
    <ligand>
        <name>NAD(+)</name>
        <dbReference type="ChEBI" id="CHEBI:57540"/>
    </ligand>
</feature>
<feature type="binding site" evidence="9">
    <location>
        <position position="231"/>
    </location>
    <ligand>
        <name>NAD(+)</name>
        <dbReference type="ChEBI" id="CHEBI:57540"/>
    </ligand>
</feature>
<dbReference type="FunFam" id="3.40.50.720:FF:000032">
    <property type="entry name" value="UDP-glucose 6-dehydrogenase"/>
    <property type="match status" value="1"/>
</dbReference>
<keyword evidence="10" id="KW-1133">Transmembrane helix</keyword>
<feature type="binding site" evidence="9">
    <location>
        <position position="100"/>
    </location>
    <ligand>
        <name>NAD(+)</name>
        <dbReference type="ChEBI" id="CHEBI:57540"/>
    </ligand>
</feature>
<evidence type="ECO:0000256" key="1">
    <source>
        <dbReference type="ARBA" id="ARBA00004701"/>
    </source>
</evidence>
<proteinExistence type="inferred from homology"/>
<dbReference type="GO" id="GO:0006065">
    <property type="term" value="P:UDP-glucuronate biosynthetic process"/>
    <property type="evidence" value="ECO:0007669"/>
    <property type="project" value="UniProtKB-UniPathway"/>
</dbReference>
<evidence type="ECO:0000256" key="10">
    <source>
        <dbReference type="SAM" id="Phobius"/>
    </source>
</evidence>
<feature type="binding site" evidence="9">
    <location>
        <position position="105"/>
    </location>
    <ligand>
        <name>NAD(+)</name>
        <dbReference type="ChEBI" id="CHEBI:57540"/>
    </ligand>
</feature>
<dbReference type="GO" id="GO:0006024">
    <property type="term" value="P:glycosaminoglycan biosynthetic process"/>
    <property type="evidence" value="ECO:0007669"/>
    <property type="project" value="TreeGrafter"/>
</dbReference>
<dbReference type="InterPro" id="IPR028356">
    <property type="entry name" value="UDPglc_DH_euk"/>
</dbReference>
<feature type="active site" description="Nucleophile" evidence="8">
    <location>
        <position position="362"/>
    </location>
</feature>
<evidence type="ECO:0000256" key="8">
    <source>
        <dbReference type="PIRSR" id="PIRSR500133-1"/>
    </source>
</evidence>
<feature type="binding site" evidence="9">
    <location>
        <begin position="153"/>
        <end position="157"/>
    </location>
    <ligand>
        <name>NAD(+)</name>
        <dbReference type="ChEBI" id="CHEBI:57540"/>
    </ligand>
</feature>
<keyword evidence="13" id="KW-1185">Reference proteome</keyword>
<dbReference type="InParanoid" id="A0A3P7DY65"/>
<evidence type="ECO:0000313" key="13">
    <source>
        <dbReference type="Proteomes" id="UP000270924"/>
    </source>
</evidence>
<dbReference type="InterPro" id="IPR017476">
    <property type="entry name" value="UDP-Glc/GDP-Man"/>
</dbReference>
<dbReference type="Pfam" id="PF03721">
    <property type="entry name" value="UDPG_MGDP_dh_N"/>
    <property type="match status" value="1"/>
</dbReference>
<evidence type="ECO:0000256" key="4">
    <source>
        <dbReference type="ARBA" id="ARBA00015132"/>
    </source>
</evidence>
<dbReference type="GO" id="GO:0005634">
    <property type="term" value="C:nucleus"/>
    <property type="evidence" value="ECO:0007669"/>
    <property type="project" value="TreeGrafter"/>
</dbReference>
<comment type="pathway">
    <text evidence="1">Nucleotide-sugar biosynthesis; UDP-alpha-D-glucuronate biosynthesis; UDP-alpha-D-glucuronate from UDP-alpha-D-glucose: step 1/1.</text>
</comment>
<comment type="catalytic activity">
    <reaction evidence="7">
        <text>UDP-alpha-D-glucose + 2 NAD(+) + H2O = UDP-alpha-D-glucuronate + 2 NADH + 3 H(+)</text>
        <dbReference type="Rhea" id="RHEA:23596"/>
        <dbReference type="ChEBI" id="CHEBI:15377"/>
        <dbReference type="ChEBI" id="CHEBI:15378"/>
        <dbReference type="ChEBI" id="CHEBI:57540"/>
        <dbReference type="ChEBI" id="CHEBI:57945"/>
        <dbReference type="ChEBI" id="CHEBI:58052"/>
        <dbReference type="ChEBI" id="CHEBI:58885"/>
        <dbReference type="EC" id="1.1.1.22"/>
    </reaction>
</comment>
<dbReference type="Gene3D" id="1.20.5.100">
    <property type="entry name" value="Cytochrome c1, transmembrane anchor, C-terminal"/>
    <property type="match status" value="1"/>
</dbReference>
<gene>
    <name evidence="12" type="ORF">WBA_LOCUS2080</name>
</gene>
<dbReference type="AlphaFoldDB" id="A0A3P7DY65"/>
<dbReference type="InterPro" id="IPR014026">
    <property type="entry name" value="UDP-Glc/GDP-Man_DH_dimer"/>
</dbReference>
<dbReference type="InterPro" id="IPR014027">
    <property type="entry name" value="UDP-Glc/GDP-Man_DH_C"/>
</dbReference>
<dbReference type="Pfam" id="PF00984">
    <property type="entry name" value="UDPG_MGDP_dh"/>
    <property type="match status" value="1"/>
</dbReference>
<dbReference type="GO" id="GO:0051287">
    <property type="term" value="F:NAD binding"/>
    <property type="evidence" value="ECO:0007669"/>
    <property type="project" value="InterPro"/>
</dbReference>
<dbReference type="PIRSF" id="PIRSF500133">
    <property type="entry name" value="UDPglc_DH_euk"/>
    <property type="match status" value="1"/>
</dbReference>
<dbReference type="OrthoDB" id="5059218at2759"/>
<keyword evidence="5" id="KW-0560">Oxidoreductase</keyword>
<dbReference type="Gene3D" id="3.40.50.720">
    <property type="entry name" value="NAD(P)-binding Rossmann-like Domain"/>
    <property type="match status" value="2"/>
</dbReference>
<dbReference type="FunFam" id="3.40.50.720:FF:000114">
    <property type="entry name" value="UDP-glucose 6-dehydrogenase"/>
    <property type="match status" value="1"/>
</dbReference>
<evidence type="ECO:0000256" key="3">
    <source>
        <dbReference type="ARBA" id="ARBA00012954"/>
    </source>
</evidence>
<accession>A0A3P7DY65</accession>
<dbReference type="PANTHER" id="PTHR11374:SF3">
    <property type="entry name" value="UDP-GLUCOSE 6-DEHYDROGENASE"/>
    <property type="match status" value="1"/>
</dbReference>
<keyword evidence="6 9" id="KW-0520">NAD</keyword>
<dbReference type="InterPro" id="IPR001732">
    <property type="entry name" value="UDP-Glc/GDP-Man_DH_N"/>
</dbReference>
<dbReference type="EMBL" id="UYWW01000520">
    <property type="protein sequence ID" value="VDM08694.1"/>
    <property type="molecule type" value="Genomic_DNA"/>
</dbReference>
<evidence type="ECO:0000256" key="7">
    <source>
        <dbReference type="ARBA" id="ARBA00047473"/>
    </source>
</evidence>
<dbReference type="Pfam" id="PF03720">
    <property type="entry name" value="UDPG_MGDP_dh_C"/>
    <property type="match status" value="1"/>
</dbReference>
<sequence length="557" mass="62220">MTCWYYSELEYRYYRAVGSAIAEVSSFLSVLIVILAISVVIYVQNLAVVSNIVVKCTEVTSYTSFDSIQNIACVGAGYVGGPTCAMIAYKCPEIRVTVVDMNAEKIKQWNSDHLPIFEPDLDEIVKSCRGKNLFFSDDIPSAIRNAQLIFMSVNTPTKTYGKGKGMAPDLKYVESVSRAIAEYSSGPKIVVEKSTVPVKAAESISAILNEAQKKNPQLSFQILSNPEFLSEGTAINNLANPDRVLIGGESSPDGLAAMAQLIQIYEHWVPRERIITTNTWSSELSKLASTFFELRINKFFNMTSNIFAANAFLAQRISSINAISAICEATGADIREVSYAIGRDTRIGNQFLQASVGFGGSCFQKDVLSLVYLAGSLNLHKVADYWLQVVEINNWQRRRFADKIISEMFNTVSNKRIAVFGFAFKKNTADTRESSAIHIVKYLLDEDAKLVVYDPKVPESQMRYELNQISSKETVDRLFTFSKNPYEAAMNSHAIVVLTEWDEFKSYDYRYIFNSMAQPASIFDGRLILDHNKLREIGFNVSAIGIASSQLCKNCYK</sequence>
<dbReference type="FunCoup" id="A0A3P7DY65">
    <property type="interactions" value="1207"/>
</dbReference>
<organism evidence="12 13">
    <name type="scientific">Wuchereria bancrofti</name>
    <dbReference type="NCBI Taxonomy" id="6293"/>
    <lineage>
        <taxon>Eukaryota</taxon>
        <taxon>Metazoa</taxon>
        <taxon>Ecdysozoa</taxon>
        <taxon>Nematoda</taxon>
        <taxon>Chromadorea</taxon>
        <taxon>Rhabditida</taxon>
        <taxon>Spirurina</taxon>
        <taxon>Spiruromorpha</taxon>
        <taxon>Filarioidea</taxon>
        <taxon>Onchocercidae</taxon>
        <taxon>Wuchereria</taxon>
    </lineage>
</organism>
<dbReference type="InterPro" id="IPR008927">
    <property type="entry name" value="6-PGluconate_DH-like_C_sf"/>
</dbReference>
<dbReference type="SUPFAM" id="SSF52413">
    <property type="entry name" value="UDP-glucose/GDP-mannose dehydrogenase C-terminal domain"/>
    <property type="match status" value="1"/>
</dbReference>
<dbReference type="OMA" id="CFIAVGT"/>
<evidence type="ECO:0000256" key="6">
    <source>
        <dbReference type="ARBA" id="ARBA00023027"/>
    </source>
</evidence>
<feature type="transmembrane region" description="Helical" evidence="10">
    <location>
        <begin position="20"/>
        <end position="43"/>
    </location>
</feature>
<comment type="similarity">
    <text evidence="2">Belongs to the UDP-glucose/GDP-mannose dehydrogenase family.</text>
</comment>
<feature type="binding site" evidence="9">
    <location>
        <begin position="75"/>
        <end position="80"/>
    </location>
    <ligand>
        <name>NAD(+)</name>
        <dbReference type="ChEBI" id="CHEBI:57540"/>
    </ligand>
</feature>
<name>A0A3P7DY65_WUCBA</name>
<evidence type="ECO:0000256" key="2">
    <source>
        <dbReference type="ARBA" id="ARBA00006601"/>
    </source>
</evidence>
<evidence type="ECO:0000313" key="12">
    <source>
        <dbReference type="EMBL" id="VDM08694.1"/>
    </source>
</evidence>
<dbReference type="UniPathway" id="UPA00038">
    <property type="reaction ID" value="UER00491"/>
</dbReference>
<dbReference type="InterPro" id="IPR036291">
    <property type="entry name" value="NAD(P)-bd_dom_sf"/>
</dbReference>
<keyword evidence="10" id="KW-0812">Transmembrane</keyword>
<dbReference type="SUPFAM" id="SSF48179">
    <property type="entry name" value="6-phosphogluconate dehydrogenase C-terminal domain-like"/>
    <property type="match status" value="1"/>
</dbReference>
<feature type="domain" description="UDP-glucose/GDP-mannose dehydrogenase C-terminal" evidence="11">
    <location>
        <begin position="418"/>
        <end position="531"/>
    </location>
</feature>
<protein>
    <recommendedName>
        <fullName evidence="4">UDP-glucose 6-dehydrogenase</fullName>
        <ecNumber evidence="3">1.1.1.22</ecNumber>
    </recommendedName>
</protein>
<evidence type="ECO:0000256" key="9">
    <source>
        <dbReference type="PIRSR" id="PIRSR500133-3"/>
    </source>
</evidence>
<dbReference type="Proteomes" id="UP000270924">
    <property type="component" value="Unassembled WGS sequence"/>
</dbReference>